<name>A0AAV4YAJ9_CAEEX</name>
<proteinExistence type="predicted"/>
<comment type="caution">
    <text evidence="2">The sequence shown here is derived from an EMBL/GenBank/DDBJ whole genome shotgun (WGS) entry which is preliminary data.</text>
</comment>
<dbReference type="Proteomes" id="UP001054945">
    <property type="component" value="Unassembled WGS sequence"/>
</dbReference>
<evidence type="ECO:0000313" key="2">
    <source>
        <dbReference type="EMBL" id="GIZ03934.1"/>
    </source>
</evidence>
<keyword evidence="3" id="KW-1185">Reference proteome</keyword>
<gene>
    <name evidence="2" type="ORF">CEXT_446441</name>
</gene>
<feature type="region of interest" description="Disordered" evidence="1">
    <location>
        <begin position="71"/>
        <end position="162"/>
    </location>
</feature>
<accession>A0AAV4YAJ9</accession>
<protein>
    <submittedName>
        <fullName evidence="2">Uncharacterized protein</fullName>
    </submittedName>
</protein>
<organism evidence="2 3">
    <name type="scientific">Caerostris extrusa</name>
    <name type="common">Bark spider</name>
    <name type="synonym">Caerostris bankana</name>
    <dbReference type="NCBI Taxonomy" id="172846"/>
    <lineage>
        <taxon>Eukaryota</taxon>
        <taxon>Metazoa</taxon>
        <taxon>Ecdysozoa</taxon>
        <taxon>Arthropoda</taxon>
        <taxon>Chelicerata</taxon>
        <taxon>Arachnida</taxon>
        <taxon>Araneae</taxon>
        <taxon>Araneomorphae</taxon>
        <taxon>Entelegynae</taxon>
        <taxon>Araneoidea</taxon>
        <taxon>Araneidae</taxon>
        <taxon>Caerostris</taxon>
    </lineage>
</organism>
<feature type="compositionally biased region" description="Basic and acidic residues" evidence="1">
    <location>
        <begin position="77"/>
        <end position="87"/>
    </location>
</feature>
<feature type="compositionally biased region" description="Polar residues" evidence="1">
    <location>
        <begin position="95"/>
        <end position="104"/>
    </location>
</feature>
<reference evidence="2 3" key="1">
    <citation type="submission" date="2021-06" db="EMBL/GenBank/DDBJ databases">
        <title>Caerostris extrusa draft genome.</title>
        <authorList>
            <person name="Kono N."/>
            <person name="Arakawa K."/>
        </authorList>
    </citation>
    <scope>NUCLEOTIDE SEQUENCE [LARGE SCALE GENOMIC DNA]</scope>
</reference>
<evidence type="ECO:0000313" key="3">
    <source>
        <dbReference type="Proteomes" id="UP001054945"/>
    </source>
</evidence>
<sequence length="162" mass="18911">MTHQRFCHADFMQRFPGKFEMQLVTEIKAHHTIVGAICDFVKEYTILRILHSLPHLTIKELERIPVTTIRTNPSHHHQNEHSHHHQNESQSPPSERTTVTTNRTNHSHHHQNESQSPPSERITVTTIRTNHSHHHQNESQSPPSERITVSTIKTNDRSHRTL</sequence>
<dbReference type="AlphaFoldDB" id="A0AAV4YAJ9"/>
<evidence type="ECO:0000256" key="1">
    <source>
        <dbReference type="SAM" id="MobiDB-lite"/>
    </source>
</evidence>
<dbReference type="EMBL" id="BPLR01001670">
    <property type="protein sequence ID" value="GIZ03934.1"/>
    <property type="molecule type" value="Genomic_DNA"/>
</dbReference>